<sequence length="45" mass="5210">MVTAEITGELVGEEMDDFELELFKELLDDVLLLELEELLLLEELD</sequence>
<dbReference type="RefSeq" id="WP_189418125.1">
    <property type="nucleotide sequence ID" value="NZ_BMYZ01000001.1"/>
</dbReference>
<dbReference type="EMBL" id="BMYZ01000001">
    <property type="protein sequence ID" value="GGY75300.1"/>
    <property type="molecule type" value="Genomic_DNA"/>
</dbReference>
<proteinExistence type="predicted"/>
<gene>
    <name evidence="1" type="ORF">GCM10011613_21010</name>
</gene>
<organism evidence="1 2">
    <name type="scientific">Cellvibrio zantedeschiae</name>
    <dbReference type="NCBI Taxonomy" id="1237077"/>
    <lineage>
        <taxon>Bacteria</taxon>
        <taxon>Pseudomonadati</taxon>
        <taxon>Pseudomonadota</taxon>
        <taxon>Gammaproteobacteria</taxon>
        <taxon>Cellvibrionales</taxon>
        <taxon>Cellvibrionaceae</taxon>
        <taxon>Cellvibrio</taxon>
    </lineage>
</organism>
<name>A0ABQ3B1S6_9GAMM</name>
<protein>
    <submittedName>
        <fullName evidence="1">Uncharacterized protein</fullName>
    </submittedName>
</protein>
<accession>A0ABQ3B1S6</accession>
<comment type="caution">
    <text evidence="1">The sequence shown here is derived from an EMBL/GenBank/DDBJ whole genome shotgun (WGS) entry which is preliminary data.</text>
</comment>
<evidence type="ECO:0000313" key="1">
    <source>
        <dbReference type="EMBL" id="GGY75300.1"/>
    </source>
</evidence>
<keyword evidence="2" id="KW-1185">Reference proteome</keyword>
<dbReference type="Proteomes" id="UP000619761">
    <property type="component" value="Unassembled WGS sequence"/>
</dbReference>
<reference evidence="2" key="1">
    <citation type="journal article" date="2019" name="Int. J. Syst. Evol. Microbiol.">
        <title>The Global Catalogue of Microorganisms (GCM) 10K type strain sequencing project: providing services to taxonomists for standard genome sequencing and annotation.</title>
        <authorList>
            <consortium name="The Broad Institute Genomics Platform"/>
            <consortium name="The Broad Institute Genome Sequencing Center for Infectious Disease"/>
            <person name="Wu L."/>
            <person name="Ma J."/>
        </authorList>
    </citation>
    <scope>NUCLEOTIDE SEQUENCE [LARGE SCALE GENOMIC DNA]</scope>
    <source>
        <strain evidence="2">KCTC 32239</strain>
    </source>
</reference>
<evidence type="ECO:0000313" key="2">
    <source>
        <dbReference type="Proteomes" id="UP000619761"/>
    </source>
</evidence>